<comment type="caution">
    <text evidence="4">The sequence shown here is derived from an EMBL/GenBank/DDBJ whole genome shotgun (WGS) entry which is preliminary data.</text>
</comment>
<feature type="region of interest" description="Disordered" evidence="1">
    <location>
        <begin position="205"/>
        <end position="288"/>
    </location>
</feature>
<dbReference type="SUPFAM" id="SSF56399">
    <property type="entry name" value="ADP-ribosylation"/>
    <property type="match status" value="1"/>
</dbReference>
<dbReference type="OrthoDB" id="9514740at2759"/>
<keyword evidence="2" id="KW-0812">Transmembrane</keyword>
<dbReference type="InterPro" id="IPR013087">
    <property type="entry name" value="Znf_C2H2_type"/>
</dbReference>
<evidence type="ECO:0000313" key="4">
    <source>
        <dbReference type="EMBL" id="KAG8502682.1"/>
    </source>
</evidence>
<feature type="domain" description="C2H2-type" evidence="3">
    <location>
        <begin position="294"/>
        <end position="315"/>
    </location>
</feature>
<name>A0A8J5ZJZ1_9ROSI</name>
<evidence type="ECO:0000256" key="2">
    <source>
        <dbReference type="SAM" id="Phobius"/>
    </source>
</evidence>
<dbReference type="FunFam" id="3.90.228.10:FF:000015">
    <property type="entry name" value="C2H2-like zinc finger protein"/>
    <property type="match status" value="1"/>
</dbReference>
<evidence type="ECO:0000256" key="1">
    <source>
        <dbReference type="SAM" id="MobiDB-lite"/>
    </source>
</evidence>
<dbReference type="AlphaFoldDB" id="A0A8J5ZJZ1"/>
<gene>
    <name evidence="4" type="ORF">CXB51_001105</name>
</gene>
<keyword evidence="5" id="KW-1185">Reference proteome</keyword>
<keyword evidence="2" id="KW-0472">Membrane</keyword>
<proteinExistence type="predicted"/>
<dbReference type="Gene3D" id="3.90.228.10">
    <property type="match status" value="1"/>
</dbReference>
<dbReference type="PANTHER" id="PTHR31681:SF39">
    <property type="entry name" value="OS01G0785900 PROTEIN"/>
    <property type="match status" value="1"/>
</dbReference>
<reference evidence="4 5" key="1">
    <citation type="journal article" date="2021" name="bioRxiv">
        <title>The Gossypium anomalum genome as a resource for cotton improvement and evolutionary analysis of hybrid incompatibility.</title>
        <authorList>
            <person name="Grover C.E."/>
            <person name="Yuan D."/>
            <person name="Arick M.A."/>
            <person name="Miller E.R."/>
            <person name="Hu G."/>
            <person name="Peterson D.G."/>
            <person name="Wendel J.F."/>
            <person name="Udall J.A."/>
        </authorList>
    </citation>
    <scope>NUCLEOTIDE SEQUENCE [LARGE SCALE GENOMIC DNA]</scope>
    <source>
        <strain evidence="4">JFW-Udall</strain>
        <tissue evidence="4">Leaf</tissue>
    </source>
</reference>
<dbReference type="EMBL" id="JAHUZN010000001">
    <property type="protein sequence ID" value="KAG8502682.1"/>
    <property type="molecule type" value="Genomic_DNA"/>
</dbReference>
<feature type="compositionally biased region" description="Polar residues" evidence="1">
    <location>
        <begin position="247"/>
        <end position="257"/>
    </location>
</feature>
<evidence type="ECO:0000259" key="3">
    <source>
        <dbReference type="PROSITE" id="PS00028"/>
    </source>
</evidence>
<evidence type="ECO:0000313" key="5">
    <source>
        <dbReference type="Proteomes" id="UP000701853"/>
    </source>
</evidence>
<keyword evidence="2" id="KW-1133">Transmembrane helix</keyword>
<feature type="transmembrane region" description="Helical" evidence="2">
    <location>
        <begin position="20"/>
        <end position="41"/>
    </location>
</feature>
<dbReference type="PROSITE" id="PS00028">
    <property type="entry name" value="ZINC_FINGER_C2H2_1"/>
    <property type="match status" value="1"/>
</dbReference>
<dbReference type="Proteomes" id="UP000701853">
    <property type="component" value="Chromosome 1"/>
</dbReference>
<sequence length="526" mass="57759">MVSDELSFHVRTTIQQHGTLSVRLIYLFIYSCFYYLIWVLFCSSIFDDVFLPQDIFQLLSLFGSKYGNEIAVNASKNTKLEETQAFMAKSKGGLLKKKVWFSLKRSLHCKSEPSDVHDPKTRKQLSTILTRKAGRSGCSRSIANLKDVIHGSKRHLEKPPSCSPRSIGSSEFLNPITHEVILSNSRCELKITGFGGFQDSLTNGGNMDANGGGGGGGSGGGSTFVGTLRPGTPGPGGHPTMHYFNPSFRNSSTTTPPRKSPFLVSERKGSGGNGHSSNRVPLDADSNGSSTVTCHKCGEQFNKWEAAETHHLSKHAVTELVEGDSSRKIVEIICRTSWLKSESHCGRIERVLKVHNMQKTLARFEDYREMVKIKASKLPKKHPRCIADGNELLRFYGTTVACSLGLNGSSSLCISEKCCVCRIIRNGFSAKKELKEGLGVFTTSTSGRAFESIQILEDDPSIRKALIVCRVIAGRVHRPLENIQEMAGQTGFDSLAGKVGLYSNIEELYLLNPRALLPCFVVICKP</sequence>
<protein>
    <recommendedName>
        <fullName evidence="3">C2H2-type domain-containing protein</fullName>
    </recommendedName>
</protein>
<accession>A0A8J5ZJZ1</accession>
<feature type="compositionally biased region" description="Gly residues" evidence="1">
    <location>
        <begin position="210"/>
        <end position="223"/>
    </location>
</feature>
<organism evidence="4 5">
    <name type="scientific">Gossypium anomalum</name>
    <dbReference type="NCBI Taxonomy" id="47600"/>
    <lineage>
        <taxon>Eukaryota</taxon>
        <taxon>Viridiplantae</taxon>
        <taxon>Streptophyta</taxon>
        <taxon>Embryophyta</taxon>
        <taxon>Tracheophyta</taxon>
        <taxon>Spermatophyta</taxon>
        <taxon>Magnoliopsida</taxon>
        <taxon>eudicotyledons</taxon>
        <taxon>Gunneridae</taxon>
        <taxon>Pentapetalae</taxon>
        <taxon>rosids</taxon>
        <taxon>malvids</taxon>
        <taxon>Malvales</taxon>
        <taxon>Malvaceae</taxon>
        <taxon>Malvoideae</taxon>
        <taxon>Gossypium</taxon>
    </lineage>
</organism>
<dbReference type="PANTHER" id="PTHR31681">
    <property type="entry name" value="C2H2-LIKE ZINC FINGER PROTEIN"/>
    <property type="match status" value="1"/>
</dbReference>